<protein>
    <submittedName>
        <fullName evidence="3">Outer membrane beta-barrel protein</fullName>
    </submittedName>
</protein>
<comment type="caution">
    <text evidence="3">The sequence shown here is derived from an EMBL/GenBank/DDBJ whole genome shotgun (WGS) entry which is preliminary data.</text>
</comment>
<evidence type="ECO:0000313" key="3">
    <source>
        <dbReference type="EMBL" id="NCI49369.1"/>
    </source>
</evidence>
<dbReference type="Pfam" id="PF13620">
    <property type="entry name" value="CarboxypepD_reg"/>
    <property type="match status" value="1"/>
</dbReference>
<dbReference type="Pfam" id="PF14905">
    <property type="entry name" value="OMP_b-brl_3"/>
    <property type="match status" value="1"/>
</dbReference>
<dbReference type="InterPro" id="IPR037066">
    <property type="entry name" value="Plug_dom_sf"/>
</dbReference>
<dbReference type="PANTHER" id="PTHR40980">
    <property type="entry name" value="PLUG DOMAIN-CONTAINING PROTEIN"/>
    <property type="match status" value="1"/>
</dbReference>
<reference evidence="3 4" key="1">
    <citation type="submission" date="2020-01" db="EMBL/GenBank/DDBJ databases">
        <title>Genome analysis.</title>
        <authorList>
            <person name="Wu S."/>
            <person name="Wang G."/>
        </authorList>
    </citation>
    <scope>NUCLEOTIDE SEQUENCE [LARGE SCALE GENOMIC DNA]</scope>
    <source>
        <strain evidence="3 4">SYL130</strain>
    </source>
</reference>
<keyword evidence="1" id="KW-0732">Signal</keyword>
<evidence type="ECO:0000256" key="1">
    <source>
        <dbReference type="SAM" id="SignalP"/>
    </source>
</evidence>
<keyword evidence="4" id="KW-1185">Reference proteome</keyword>
<dbReference type="SUPFAM" id="SSF56935">
    <property type="entry name" value="Porins"/>
    <property type="match status" value="1"/>
</dbReference>
<dbReference type="RefSeq" id="WP_161817696.1">
    <property type="nucleotide sequence ID" value="NZ_JAACJS010000011.1"/>
</dbReference>
<dbReference type="InterPro" id="IPR041700">
    <property type="entry name" value="OMP_b-brl_3"/>
</dbReference>
<proteinExistence type="predicted"/>
<dbReference type="Gene3D" id="2.170.130.10">
    <property type="entry name" value="TonB-dependent receptor, plug domain"/>
    <property type="match status" value="1"/>
</dbReference>
<dbReference type="InterPro" id="IPR008969">
    <property type="entry name" value="CarboxyPept-like_regulatory"/>
</dbReference>
<feature type="domain" description="Outer membrane protein beta-barrel" evidence="2">
    <location>
        <begin position="382"/>
        <end position="788"/>
    </location>
</feature>
<evidence type="ECO:0000313" key="4">
    <source>
        <dbReference type="Proteomes" id="UP000753802"/>
    </source>
</evidence>
<organism evidence="3 4">
    <name type="scientific">Sediminibacterium roseum</name>
    <dbReference type="NCBI Taxonomy" id="1978412"/>
    <lineage>
        <taxon>Bacteria</taxon>
        <taxon>Pseudomonadati</taxon>
        <taxon>Bacteroidota</taxon>
        <taxon>Chitinophagia</taxon>
        <taxon>Chitinophagales</taxon>
        <taxon>Chitinophagaceae</taxon>
        <taxon>Sediminibacterium</taxon>
    </lineage>
</organism>
<evidence type="ECO:0000259" key="2">
    <source>
        <dbReference type="Pfam" id="PF14905"/>
    </source>
</evidence>
<dbReference type="Proteomes" id="UP000753802">
    <property type="component" value="Unassembled WGS sequence"/>
</dbReference>
<feature type="signal peptide" evidence="1">
    <location>
        <begin position="1"/>
        <end position="21"/>
    </location>
</feature>
<name>A0ABW9ZSV6_9BACT</name>
<dbReference type="Gene3D" id="2.60.40.1120">
    <property type="entry name" value="Carboxypeptidase-like, regulatory domain"/>
    <property type="match status" value="1"/>
</dbReference>
<dbReference type="SUPFAM" id="SSF49464">
    <property type="entry name" value="Carboxypeptidase regulatory domain-like"/>
    <property type="match status" value="1"/>
</dbReference>
<dbReference type="PANTHER" id="PTHR40980:SF4">
    <property type="entry name" value="TONB-DEPENDENT RECEPTOR-LIKE BETA-BARREL DOMAIN-CONTAINING PROTEIN"/>
    <property type="match status" value="1"/>
</dbReference>
<accession>A0ABW9ZSV6</accession>
<sequence length="814" mass="90709">MNYRKALFFFGIVLLSLKSSAQTQLGTIHGTIADSARKPLEGATVVLLGDKDVIVKTTLSADNGTFEIDKLKPGTYRLSVTLTGFEKYSSERIVLETANPSVAVRVTMTTQTNKLQEVTVTSQKPMVERKIDRTVVNVDAMITAAGSTAFEALEKAPGISIDQNGVVSMKGKTGVVIFIDDKPTYLSGADLESYLRSLPASTIDQIELMTNPPAKYDAAGGAGVINIRTKRTRVKGFNGTVIGSVIQGVYFRTNNNFNFNYRNNKFNTFGLITYNTQNGFTDLNINRYFKKPDGTRKSDFIQNTLIRPGAGAVTAKLGADYYATDKTTFGIVLTGVSRTGHRNNDNESKILNAAGALDSTIVAHNTQENFFRNGGINLNFRHQYKKSGPELTADADYISYRTGNEQLFNNFTYQPNGSLSYADKLSGNLPARISIWSGKMDYSHPLATGWKLETGVKSSHTETDNVAEYFYTANNTTTPDYDKTNHFIYKETIHAAYVNANREGKRWAFQLGLRGEHTISDGRQLGNVMKPDSSFRRTYTSLFPTAYINYKIDSAGDHVLSLNYGKRIERPYYQDLNPFISPLDKFTYYVGNPFLQPAFTHNINLSYGYKSYFTVTATYSRTVNSTNETIEILNGTYYSRPGNIGKVTNLSVSLDGNVDFTKWLAFHLYTEVTQIHAVSNFYTGLLDTKGTFWFSQPNLQFKLGKGWNAQVDAVYQTRLTNNQFVLLPRGRVNAGFSKKLSAASTLRVNVNDLFYTSITRGIINNLALTEANWRNAPDSRFVSISLSYRFGKAMNDLRKHNAVGADSEKNRVKD</sequence>
<feature type="chain" id="PRO_5045853466" evidence="1">
    <location>
        <begin position="22"/>
        <end position="814"/>
    </location>
</feature>
<gene>
    <name evidence="3" type="ORF">GWC95_05510</name>
</gene>
<dbReference type="EMBL" id="JAACJS010000011">
    <property type="protein sequence ID" value="NCI49369.1"/>
    <property type="molecule type" value="Genomic_DNA"/>
</dbReference>